<accession>A0AAE0WTY0</accession>
<sequence>MTIYDVFLFTVRFGRPSLRDLIIIVPSSELDIDGKDPCVEYYNNEDSLQIHQAKIVVRLRGLQHIRIQADEPGDYCIFDERATWKDDTMRFEMFIRVFILQAPLEVGSNRATEGQQRPLYPGPRVCAGPSNILLPDLGAMSGESLYGRLMKEVKMSANGKGVTDSDVPSSEAGLWSFMASNPVGLLEWIRDAKKRLQGVHGGEWHGVLVGNG</sequence>
<evidence type="ECO:0000313" key="1">
    <source>
        <dbReference type="EMBL" id="KAK3677540.1"/>
    </source>
</evidence>
<keyword evidence="2" id="KW-1185">Reference proteome</keyword>
<reference evidence="1" key="1">
    <citation type="submission" date="2023-07" db="EMBL/GenBank/DDBJ databases">
        <title>Black Yeasts Isolated from many extreme environments.</title>
        <authorList>
            <person name="Coleine C."/>
            <person name="Stajich J.E."/>
            <person name="Selbmann L."/>
        </authorList>
    </citation>
    <scope>NUCLEOTIDE SEQUENCE</scope>
    <source>
        <strain evidence="1">CCFEE 5485</strain>
    </source>
</reference>
<dbReference type="AlphaFoldDB" id="A0AAE0WTY0"/>
<organism evidence="1 2">
    <name type="scientific">Recurvomyces mirabilis</name>
    <dbReference type="NCBI Taxonomy" id="574656"/>
    <lineage>
        <taxon>Eukaryota</taxon>
        <taxon>Fungi</taxon>
        <taxon>Dikarya</taxon>
        <taxon>Ascomycota</taxon>
        <taxon>Pezizomycotina</taxon>
        <taxon>Dothideomycetes</taxon>
        <taxon>Dothideomycetidae</taxon>
        <taxon>Mycosphaerellales</taxon>
        <taxon>Teratosphaeriaceae</taxon>
        <taxon>Recurvomyces</taxon>
    </lineage>
</organism>
<comment type="caution">
    <text evidence="1">The sequence shown here is derived from an EMBL/GenBank/DDBJ whole genome shotgun (WGS) entry which is preliminary data.</text>
</comment>
<proteinExistence type="predicted"/>
<evidence type="ECO:0000313" key="2">
    <source>
        <dbReference type="Proteomes" id="UP001274830"/>
    </source>
</evidence>
<dbReference type="Proteomes" id="UP001274830">
    <property type="component" value="Unassembled WGS sequence"/>
</dbReference>
<protein>
    <submittedName>
        <fullName evidence="1">Uncharacterized protein</fullName>
    </submittedName>
</protein>
<name>A0AAE0WTY0_9PEZI</name>
<dbReference type="EMBL" id="JAUTXT010000006">
    <property type="protein sequence ID" value="KAK3677540.1"/>
    <property type="molecule type" value="Genomic_DNA"/>
</dbReference>
<gene>
    <name evidence="1" type="ORF">LTR78_002390</name>
</gene>